<sequence>MDWAPWKFDITISNVNIECVLMNLHEKCQKTKPKTKTPLEYGIIDLNDGIILEALGKSVISHFEAKMQEYKPKKALSVEVKRILKTFNVTSLEDLGKALDAVKIDYNNLDRDIIYMRRLFEKL</sequence>
<protein>
    <submittedName>
        <fullName evidence="1">Uncharacterized protein</fullName>
    </submittedName>
</protein>
<reference evidence="1 2" key="1">
    <citation type="submission" date="2016-04" db="EMBL/GenBank/DDBJ databases">
        <title>Genome analyses suggest a sexual origin of heterokaryosis in a supposedly ancient asexual fungus.</title>
        <authorList>
            <person name="Ropars J."/>
            <person name="Sedzielewska K."/>
            <person name="Noel J."/>
            <person name="Charron P."/>
            <person name="Farinelli L."/>
            <person name="Marton T."/>
            <person name="Kruger M."/>
            <person name="Pelin A."/>
            <person name="Brachmann A."/>
            <person name="Corradi N."/>
        </authorList>
    </citation>
    <scope>NUCLEOTIDE SEQUENCE [LARGE SCALE GENOMIC DNA]</scope>
    <source>
        <strain evidence="1 2">C2</strain>
    </source>
</reference>
<dbReference type="Proteomes" id="UP000233469">
    <property type="component" value="Unassembled WGS sequence"/>
</dbReference>
<evidence type="ECO:0000313" key="1">
    <source>
        <dbReference type="EMBL" id="PKK59785.1"/>
    </source>
</evidence>
<dbReference type="EMBL" id="LLXL01002874">
    <property type="protein sequence ID" value="PKK59785.1"/>
    <property type="molecule type" value="Genomic_DNA"/>
</dbReference>
<dbReference type="AlphaFoldDB" id="A0A2N1MDS2"/>
<organism evidence="1 2">
    <name type="scientific">Rhizophagus irregularis</name>
    <dbReference type="NCBI Taxonomy" id="588596"/>
    <lineage>
        <taxon>Eukaryota</taxon>
        <taxon>Fungi</taxon>
        <taxon>Fungi incertae sedis</taxon>
        <taxon>Mucoromycota</taxon>
        <taxon>Glomeromycotina</taxon>
        <taxon>Glomeromycetes</taxon>
        <taxon>Glomerales</taxon>
        <taxon>Glomeraceae</taxon>
        <taxon>Rhizophagus</taxon>
    </lineage>
</organism>
<reference evidence="1 2" key="2">
    <citation type="submission" date="2017-10" db="EMBL/GenBank/DDBJ databases">
        <title>Extensive intraspecific genome diversity in a model arbuscular mycorrhizal fungus.</title>
        <authorList>
            <person name="Chen E.C.H."/>
            <person name="Morin E."/>
            <person name="Baudet D."/>
            <person name="Noel J."/>
            <person name="Ndikumana S."/>
            <person name="Charron P."/>
            <person name="St-Onge C."/>
            <person name="Giorgi J."/>
            <person name="Grigoriev I.V."/>
            <person name="Roux C."/>
            <person name="Martin F.M."/>
            <person name="Corradi N."/>
        </authorList>
    </citation>
    <scope>NUCLEOTIDE SEQUENCE [LARGE SCALE GENOMIC DNA]</scope>
    <source>
        <strain evidence="1 2">C2</strain>
    </source>
</reference>
<comment type="caution">
    <text evidence="1">The sequence shown here is derived from an EMBL/GenBank/DDBJ whole genome shotgun (WGS) entry which is preliminary data.</text>
</comment>
<evidence type="ECO:0000313" key="2">
    <source>
        <dbReference type="Proteomes" id="UP000233469"/>
    </source>
</evidence>
<gene>
    <name evidence="1" type="ORF">RhiirC2_279021</name>
</gene>
<accession>A0A2N1MDS2</accession>
<name>A0A2N1MDS2_9GLOM</name>
<proteinExistence type="predicted"/>
<dbReference type="VEuPathDB" id="FungiDB:FUN_021985"/>